<dbReference type="Proteomes" id="UP000530234">
    <property type="component" value="Unassembled WGS sequence"/>
</dbReference>
<organism evidence="2 3">
    <name type="scientific">Streptomyces calidiresistens</name>
    <dbReference type="NCBI Taxonomy" id="1485586"/>
    <lineage>
        <taxon>Bacteria</taxon>
        <taxon>Bacillati</taxon>
        <taxon>Actinomycetota</taxon>
        <taxon>Actinomycetes</taxon>
        <taxon>Kitasatosporales</taxon>
        <taxon>Streptomycetaceae</taxon>
        <taxon>Streptomyces</taxon>
    </lineage>
</organism>
<reference evidence="3" key="1">
    <citation type="submission" date="2019-10" db="EMBL/GenBank/DDBJ databases">
        <title>Streptomyces sp. nov., a novel actinobacterium isolated from alkaline environment.</title>
        <authorList>
            <person name="Golinska P."/>
        </authorList>
    </citation>
    <scope>NUCLEOTIDE SEQUENCE [LARGE SCALE GENOMIC DNA]</scope>
    <source>
        <strain evidence="3">DSM 42108</strain>
    </source>
</reference>
<sequence>MPSDRLGGDTGHTGPAPQALYGFTHHKTLGRALVHALTLLGTLIPVSYKHLTLPTKLQVQ</sequence>
<evidence type="ECO:0000313" key="2">
    <source>
        <dbReference type="EMBL" id="MBB0232422.1"/>
    </source>
</evidence>
<evidence type="ECO:0000256" key="1">
    <source>
        <dbReference type="SAM" id="MobiDB-lite"/>
    </source>
</evidence>
<feature type="non-terminal residue" evidence="2">
    <location>
        <position position="60"/>
    </location>
</feature>
<proteinExistence type="predicted"/>
<evidence type="ECO:0000313" key="3">
    <source>
        <dbReference type="Proteomes" id="UP000530234"/>
    </source>
</evidence>
<dbReference type="EMBL" id="VKHS01000924">
    <property type="protein sequence ID" value="MBB0232422.1"/>
    <property type="molecule type" value="Genomic_DNA"/>
</dbReference>
<comment type="caution">
    <text evidence="2">The sequence shown here is derived from an EMBL/GenBank/DDBJ whole genome shotgun (WGS) entry which is preliminary data.</text>
</comment>
<name>A0A7W3T7M8_9ACTN</name>
<keyword evidence="3" id="KW-1185">Reference proteome</keyword>
<feature type="region of interest" description="Disordered" evidence="1">
    <location>
        <begin position="1"/>
        <end position="20"/>
    </location>
</feature>
<dbReference type="AlphaFoldDB" id="A0A7W3T7M8"/>
<protein>
    <submittedName>
        <fullName evidence="2">Uncharacterized protein</fullName>
    </submittedName>
</protein>
<accession>A0A7W3T7M8</accession>
<gene>
    <name evidence="2" type="ORF">FOE67_23745</name>
</gene>